<dbReference type="InterPro" id="IPR050827">
    <property type="entry name" value="CRP1_MDG1_kinase"/>
</dbReference>
<protein>
    <recommendedName>
        <fullName evidence="3">Association with the SNF1 complex (ASC) domain-containing protein</fullName>
    </recommendedName>
</protein>
<feature type="region of interest" description="Disordered" evidence="2">
    <location>
        <begin position="587"/>
        <end position="666"/>
    </location>
</feature>
<feature type="compositionally biased region" description="Gly residues" evidence="2">
    <location>
        <begin position="550"/>
        <end position="575"/>
    </location>
</feature>
<dbReference type="InterPro" id="IPR006828">
    <property type="entry name" value="ASC_dom"/>
</dbReference>
<feature type="compositionally biased region" description="Basic and acidic residues" evidence="2">
    <location>
        <begin position="246"/>
        <end position="255"/>
    </location>
</feature>
<dbReference type="CDD" id="cd02859">
    <property type="entry name" value="E_set_AMPKbeta_like_N"/>
    <property type="match status" value="1"/>
</dbReference>
<dbReference type="Gene3D" id="2.60.40.10">
    <property type="entry name" value="Immunoglobulins"/>
    <property type="match status" value="1"/>
</dbReference>
<dbReference type="SUPFAM" id="SSF81296">
    <property type="entry name" value="E set domains"/>
    <property type="match status" value="1"/>
</dbReference>
<dbReference type="EMBL" id="ML769389">
    <property type="protein sequence ID" value="KAE9408808.1"/>
    <property type="molecule type" value="Genomic_DNA"/>
</dbReference>
<feature type="compositionally biased region" description="Basic and acidic residues" evidence="2">
    <location>
        <begin position="408"/>
        <end position="419"/>
    </location>
</feature>
<feature type="compositionally biased region" description="Polar residues" evidence="2">
    <location>
        <begin position="1"/>
        <end position="22"/>
    </location>
</feature>
<dbReference type="Pfam" id="PF04739">
    <property type="entry name" value="AMPKBI"/>
    <property type="match status" value="1"/>
</dbReference>
<dbReference type="SMART" id="SM01010">
    <property type="entry name" value="AMPKBI"/>
    <property type="match status" value="1"/>
</dbReference>
<feature type="region of interest" description="Disordered" evidence="2">
    <location>
        <begin position="187"/>
        <end position="208"/>
    </location>
</feature>
<feature type="compositionally biased region" description="Low complexity" evidence="2">
    <location>
        <begin position="187"/>
        <end position="202"/>
    </location>
</feature>
<gene>
    <name evidence="4" type="ORF">BT96DRAFT_1012985</name>
</gene>
<keyword evidence="5" id="KW-1185">Reference proteome</keyword>
<feature type="region of interest" description="Disordered" evidence="2">
    <location>
        <begin position="1"/>
        <end position="89"/>
    </location>
</feature>
<accession>A0A6A4IHS6</accession>
<evidence type="ECO:0000256" key="2">
    <source>
        <dbReference type="SAM" id="MobiDB-lite"/>
    </source>
</evidence>
<feature type="compositionally biased region" description="Polar residues" evidence="2">
    <location>
        <begin position="271"/>
        <end position="286"/>
    </location>
</feature>
<evidence type="ECO:0000313" key="4">
    <source>
        <dbReference type="EMBL" id="KAE9408808.1"/>
    </source>
</evidence>
<evidence type="ECO:0000313" key="5">
    <source>
        <dbReference type="Proteomes" id="UP000799118"/>
    </source>
</evidence>
<feature type="domain" description="Association with the SNF1 complex (ASC)" evidence="3">
    <location>
        <begin position="458"/>
        <end position="744"/>
    </location>
</feature>
<organism evidence="4 5">
    <name type="scientific">Gymnopus androsaceus JB14</name>
    <dbReference type="NCBI Taxonomy" id="1447944"/>
    <lineage>
        <taxon>Eukaryota</taxon>
        <taxon>Fungi</taxon>
        <taxon>Dikarya</taxon>
        <taxon>Basidiomycota</taxon>
        <taxon>Agaricomycotina</taxon>
        <taxon>Agaricomycetes</taxon>
        <taxon>Agaricomycetidae</taxon>
        <taxon>Agaricales</taxon>
        <taxon>Marasmiineae</taxon>
        <taxon>Omphalotaceae</taxon>
        <taxon>Gymnopus</taxon>
    </lineage>
</organism>
<feature type="compositionally biased region" description="Basic and acidic residues" evidence="2">
    <location>
        <begin position="70"/>
        <end position="86"/>
    </location>
</feature>
<feature type="region of interest" description="Disordered" evidence="2">
    <location>
        <begin position="533"/>
        <end position="575"/>
    </location>
</feature>
<dbReference type="GO" id="GO:0005634">
    <property type="term" value="C:nucleus"/>
    <property type="evidence" value="ECO:0007669"/>
    <property type="project" value="TreeGrafter"/>
</dbReference>
<sequence>MGNTQSQNPNFSSSPGTPSSRRFGSPKPKARAMYGTPPRSLTPRRPEAQAQSHSPRRSSSLRGGSGGRPGGRERERERERERDTFVHRSLRTKKKSLELPDLSSLTTVSIDLPAPAAAAATPTPITQFLAPGVGISSSPPDSRDFGFNAGNGDDDGLGKRPYIVRSTITFPASLIGSKVATSSAVSTSTTTNTITNATPPTSLASTDPLTLAVNPRASEGEATYLVKISWHGGGQEVFLTRAGDDDWNGRRKMDEESTTGGAIAAPVPPESGSNSEVGGTAASDVSSSAPTTFSTIIALPRGTHHLRFFVDGQHRVADDLPTAVDDNGSLANYVAVGLDAVGPAPGSAEGLASASASGSGFGFIQSENQSVSLISETQSVVALEGEPIEGDVDVPTEDDPIKRQESFWSTDDHDQDDHSPSGPNSLSGSPLMPLATLDGTPSNGGKLSTAATKGKAKSKAPYVPKWTQEIPLELLEAAAEEETYLAYQNEVENAHAAGRRIHITGFVPLPNIPPAPKLPRYLEKVILNSVNAAAAPRPSGTASPTSSRGGSPGLSQAGGGSGNMAGIGSSSGYGVNGHGYGVLGERITRDRERDRGHGHSRSPSGSEAREGRRRDREREWRSMGLTTGEREREQGVNGGGDRERDRDSRPLPITTASGTDTDVPTQPQLDPIPPFSGLLNLNSNPNIVPAQDLVTADDTSVLPVPSHVVLGHLGTSAIKDGVLAVGDTVRYRQKFFTTVYYKPTS</sequence>
<dbReference type="AlphaFoldDB" id="A0A6A4IHS6"/>
<dbReference type="InterPro" id="IPR032640">
    <property type="entry name" value="AMPK1_CBM"/>
</dbReference>
<dbReference type="PANTHER" id="PTHR10343:SF84">
    <property type="entry name" value="5'-AMP-ACTIVATED PROTEIN KINASE SUBUNIT BETA-1"/>
    <property type="match status" value="1"/>
</dbReference>
<dbReference type="GO" id="GO:0005737">
    <property type="term" value="C:cytoplasm"/>
    <property type="evidence" value="ECO:0007669"/>
    <property type="project" value="TreeGrafter"/>
</dbReference>
<dbReference type="Pfam" id="PF16561">
    <property type="entry name" value="AMPK1_CBM"/>
    <property type="match status" value="1"/>
</dbReference>
<evidence type="ECO:0000256" key="1">
    <source>
        <dbReference type="ARBA" id="ARBA00010926"/>
    </source>
</evidence>
<feature type="compositionally biased region" description="Polar residues" evidence="2">
    <location>
        <begin position="654"/>
        <end position="666"/>
    </location>
</feature>
<dbReference type="Proteomes" id="UP000799118">
    <property type="component" value="Unassembled WGS sequence"/>
</dbReference>
<feature type="region of interest" description="Disordered" evidence="2">
    <location>
        <begin position="408"/>
        <end position="452"/>
    </location>
</feature>
<feature type="compositionally biased region" description="Basic and acidic residues" evidence="2">
    <location>
        <begin position="587"/>
        <end position="597"/>
    </location>
</feature>
<name>A0A6A4IHS6_9AGAR</name>
<dbReference type="SUPFAM" id="SSF160219">
    <property type="entry name" value="AMPKBI-like"/>
    <property type="match status" value="1"/>
</dbReference>
<evidence type="ECO:0000259" key="3">
    <source>
        <dbReference type="SMART" id="SM01010"/>
    </source>
</evidence>
<feature type="compositionally biased region" description="Basic and acidic residues" evidence="2">
    <location>
        <begin position="628"/>
        <end position="649"/>
    </location>
</feature>
<proteinExistence type="inferred from homology"/>
<feature type="region of interest" description="Disordered" evidence="2">
    <location>
        <begin position="246"/>
        <end position="286"/>
    </location>
</feature>
<dbReference type="InterPro" id="IPR013783">
    <property type="entry name" value="Ig-like_fold"/>
</dbReference>
<reference evidence="4" key="1">
    <citation type="journal article" date="2019" name="Environ. Microbiol.">
        <title>Fungal ecological strategies reflected in gene transcription - a case study of two litter decomposers.</title>
        <authorList>
            <person name="Barbi F."/>
            <person name="Kohler A."/>
            <person name="Barry K."/>
            <person name="Baskaran P."/>
            <person name="Daum C."/>
            <person name="Fauchery L."/>
            <person name="Ihrmark K."/>
            <person name="Kuo A."/>
            <person name="LaButti K."/>
            <person name="Lipzen A."/>
            <person name="Morin E."/>
            <person name="Grigoriev I.V."/>
            <person name="Henrissat B."/>
            <person name="Lindahl B."/>
            <person name="Martin F."/>
        </authorList>
    </citation>
    <scope>NUCLEOTIDE SEQUENCE</scope>
    <source>
        <strain evidence="4">JB14</strain>
    </source>
</reference>
<dbReference type="PANTHER" id="PTHR10343">
    <property type="entry name" value="5'-AMP-ACTIVATED PROTEIN KINASE , BETA SUBUNIT"/>
    <property type="match status" value="1"/>
</dbReference>
<dbReference type="InterPro" id="IPR014756">
    <property type="entry name" value="Ig_E-set"/>
</dbReference>
<dbReference type="GO" id="GO:0031588">
    <property type="term" value="C:nucleotide-activated protein kinase complex"/>
    <property type="evidence" value="ECO:0007669"/>
    <property type="project" value="TreeGrafter"/>
</dbReference>
<dbReference type="OrthoDB" id="531008at2759"/>
<feature type="compositionally biased region" description="Low complexity" evidence="2">
    <location>
        <begin position="420"/>
        <end position="434"/>
    </location>
</feature>
<dbReference type="Gene3D" id="6.20.250.60">
    <property type="match status" value="1"/>
</dbReference>
<dbReference type="InterPro" id="IPR037256">
    <property type="entry name" value="ASC_dom_sf"/>
</dbReference>
<comment type="similarity">
    <text evidence="1">Belongs to the 5'-AMP-activated protein kinase beta subunit family.</text>
</comment>
<dbReference type="GO" id="GO:0019901">
    <property type="term" value="F:protein kinase binding"/>
    <property type="evidence" value="ECO:0007669"/>
    <property type="project" value="TreeGrafter"/>
</dbReference>
<dbReference type="GO" id="GO:0007165">
    <property type="term" value="P:signal transduction"/>
    <property type="evidence" value="ECO:0007669"/>
    <property type="project" value="TreeGrafter"/>
</dbReference>
<feature type="compositionally biased region" description="Basic and acidic residues" evidence="2">
    <location>
        <begin position="607"/>
        <end position="621"/>
    </location>
</feature>